<comment type="caution">
    <text evidence="1">The sequence shown here is derived from an EMBL/GenBank/DDBJ whole genome shotgun (WGS) entry which is preliminary data.</text>
</comment>
<evidence type="ECO:0000313" key="2">
    <source>
        <dbReference type="Proteomes" id="UP000226192"/>
    </source>
</evidence>
<dbReference type="Proteomes" id="UP000226192">
    <property type="component" value="Unassembled WGS sequence"/>
</dbReference>
<dbReference type="EMBL" id="NJET01000102">
    <property type="protein sequence ID" value="PHH61495.1"/>
    <property type="molecule type" value="Genomic_DNA"/>
</dbReference>
<name>A0A2C5XW50_9HYPO</name>
<reference evidence="1 2" key="1">
    <citation type="submission" date="2017-06" db="EMBL/GenBank/DDBJ databases">
        <title>Ant-infecting Ophiocordyceps genomes reveal a high diversity of potential behavioral manipulation genes and a possible major role for enterotoxins.</title>
        <authorList>
            <person name="De Bekker C."/>
            <person name="Evans H.C."/>
            <person name="Brachmann A."/>
            <person name="Hughes D.P."/>
        </authorList>
    </citation>
    <scope>NUCLEOTIDE SEQUENCE [LARGE SCALE GENOMIC DNA]</scope>
    <source>
        <strain evidence="1 2">Map64</strain>
    </source>
</reference>
<accession>A0A2C5XW50</accession>
<dbReference type="STRING" id="1399860.A0A2C5XW50"/>
<proteinExistence type="predicted"/>
<evidence type="ECO:0000313" key="1">
    <source>
        <dbReference type="EMBL" id="PHH61495.1"/>
    </source>
</evidence>
<keyword evidence="2" id="KW-1185">Reference proteome</keyword>
<protein>
    <submittedName>
        <fullName evidence="1">Uncharacterized protein</fullName>
    </submittedName>
</protein>
<gene>
    <name evidence="1" type="ORF">CDD81_342</name>
</gene>
<organism evidence="1 2">
    <name type="scientific">Ophiocordyceps australis</name>
    <dbReference type="NCBI Taxonomy" id="1399860"/>
    <lineage>
        <taxon>Eukaryota</taxon>
        <taxon>Fungi</taxon>
        <taxon>Dikarya</taxon>
        <taxon>Ascomycota</taxon>
        <taxon>Pezizomycotina</taxon>
        <taxon>Sordariomycetes</taxon>
        <taxon>Hypocreomycetidae</taxon>
        <taxon>Hypocreales</taxon>
        <taxon>Ophiocordycipitaceae</taxon>
        <taxon>Ophiocordyceps</taxon>
    </lineage>
</organism>
<dbReference type="AlphaFoldDB" id="A0A2C5XW50"/>
<sequence>MPVGDSLRISWPTYQNVCDCVLGNSKENLRHSAAMLVFDDMEDKTPIEIDVFVHVIATTRTSPLTEKYHNVGAYERELAEIFGFYNHANIKFQIKSIELLINQEWADGVGHHQMQQMAYMGNSRDLNIFFLDAFTLDASPVLPESPLVTCSFPFTSWWARLSGSEPEHDGCLIAKDIPPSIVASALQYWIGVHVPVSRSCKYVYTARILFFRQKTDLE</sequence>
<dbReference type="OrthoDB" id="4865725at2759"/>